<dbReference type="Proteomes" id="UP000709959">
    <property type="component" value="Unassembled WGS sequence"/>
</dbReference>
<name>A0A936K675_9BACT</name>
<evidence type="ECO:0000256" key="2">
    <source>
        <dbReference type="ARBA" id="ARBA00023067"/>
    </source>
</evidence>
<dbReference type="PRINTS" id="PR01727">
    <property type="entry name" value="DNABINDINGHU"/>
</dbReference>
<dbReference type="AlphaFoldDB" id="A0A936K675"/>
<evidence type="ECO:0000313" key="5">
    <source>
        <dbReference type="EMBL" id="MBK8572584.1"/>
    </source>
</evidence>
<dbReference type="SUPFAM" id="SSF47729">
    <property type="entry name" value="IHF-like DNA-binding proteins"/>
    <property type="match status" value="1"/>
</dbReference>
<organism evidence="5 6">
    <name type="scientific">Candidatus Geothrix odensensis</name>
    <dbReference type="NCBI Taxonomy" id="2954440"/>
    <lineage>
        <taxon>Bacteria</taxon>
        <taxon>Pseudomonadati</taxon>
        <taxon>Acidobacteriota</taxon>
        <taxon>Holophagae</taxon>
        <taxon>Holophagales</taxon>
        <taxon>Holophagaceae</taxon>
        <taxon>Geothrix</taxon>
    </lineage>
</organism>
<dbReference type="GO" id="GO:0030261">
    <property type="term" value="P:chromosome condensation"/>
    <property type="evidence" value="ECO:0007669"/>
    <property type="project" value="UniProtKB-KW"/>
</dbReference>
<dbReference type="PANTHER" id="PTHR33175">
    <property type="entry name" value="DNA-BINDING PROTEIN HU"/>
    <property type="match status" value="1"/>
</dbReference>
<dbReference type="GO" id="GO:0030527">
    <property type="term" value="F:structural constituent of chromatin"/>
    <property type="evidence" value="ECO:0007669"/>
    <property type="project" value="InterPro"/>
</dbReference>
<dbReference type="CDD" id="cd13831">
    <property type="entry name" value="HU"/>
    <property type="match status" value="1"/>
</dbReference>
<dbReference type="InterPro" id="IPR000119">
    <property type="entry name" value="Hist_DNA-bd"/>
</dbReference>
<gene>
    <name evidence="5" type="ORF">IPN91_08020</name>
</gene>
<dbReference type="Gene3D" id="4.10.520.10">
    <property type="entry name" value="IHF-like DNA-binding proteins"/>
    <property type="match status" value="1"/>
</dbReference>
<comment type="similarity">
    <text evidence="1 4">Belongs to the bacterial histone-like protein family.</text>
</comment>
<keyword evidence="2" id="KW-0226">DNA condensation</keyword>
<dbReference type="EMBL" id="JADKCH010000005">
    <property type="protein sequence ID" value="MBK8572584.1"/>
    <property type="molecule type" value="Genomic_DNA"/>
</dbReference>
<protein>
    <submittedName>
        <fullName evidence="5">HU family DNA-binding protein</fullName>
    </submittedName>
</protein>
<keyword evidence="3 5" id="KW-0238">DNA-binding</keyword>
<accession>A0A936K675</accession>
<dbReference type="GO" id="GO:0003677">
    <property type="term" value="F:DNA binding"/>
    <property type="evidence" value="ECO:0007669"/>
    <property type="project" value="UniProtKB-KW"/>
</dbReference>
<dbReference type="Pfam" id="PF00216">
    <property type="entry name" value="Bac_DNA_binding"/>
    <property type="match status" value="1"/>
</dbReference>
<proteinExistence type="inferred from homology"/>
<dbReference type="PANTHER" id="PTHR33175:SF3">
    <property type="entry name" value="DNA-BINDING PROTEIN HU-BETA"/>
    <property type="match status" value="1"/>
</dbReference>
<dbReference type="InterPro" id="IPR010992">
    <property type="entry name" value="IHF-like_DNA-bd_dom_sf"/>
</dbReference>
<reference evidence="5 6" key="1">
    <citation type="submission" date="2020-10" db="EMBL/GenBank/DDBJ databases">
        <title>Connecting structure to function with the recovery of over 1000 high-quality activated sludge metagenome-assembled genomes encoding full-length rRNA genes using long-read sequencing.</title>
        <authorList>
            <person name="Singleton C.M."/>
            <person name="Petriglieri F."/>
            <person name="Kristensen J.M."/>
            <person name="Kirkegaard R.H."/>
            <person name="Michaelsen T.Y."/>
            <person name="Andersen M.H."/>
            <person name="Karst S.M."/>
            <person name="Dueholm M.S."/>
            <person name="Nielsen P.H."/>
            <person name="Albertsen M."/>
        </authorList>
    </citation>
    <scope>NUCLEOTIDE SEQUENCE [LARGE SCALE GENOMIC DNA]</scope>
    <source>
        <strain evidence="5">OdNE_18-Q3-R46-58_MAXAC.008</strain>
    </source>
</reference>
<sequence length="99" mass="10637">MAKSTSKPDTLGIAELAANLAEAQDLSKARAKSILDGVRDHIVETLLSGNRVNLFGLGTFEVRATKEKMGRNPKTGESIKIPAGRKVVFKTAKGLKDQM</sequence>
<dbReference type="GO" id="GO:0005829">
    <property type="term" value="C:cytosol"/>
    <property type="evidence" value="ECO:0007669"/>
    <property type="project" value="TreeGrafter"/>
</dbReference>
<evidence type="ECO:0000313" key="6">
    <source>
        <dbReference type="Proteomes" id="UP000709959"/>
    </source>
</evidence>
<evidence type="ECO:0000256" key="4">
    <source>
        <dbReference type="RuleBase" id="RU003939"/>
    </source>
</evidence>
<evidence type="ECO:0000256" key="1">
    <source>
        <dbReference type="ARBA" id="ARBA00010529"/>
    </source>
</evidence>
<dbReference type="SMART" id="SM00411">
    <property type="entry name" value="BHL"/>
    <property type="match status" value="1"/>
</dbReference>
<comment type="caution">
    <text evidence="5">The sequence shown here is derived from an EMBL/GenBank/DDBJ whole genome shotgun (WGS) entry which is preliminary data.</text>
</comment>
<evidence type="ECO:0000256" key="3">
    <source>
        <dbReference type="ARBA" id="ARBA00023125"/>
    </source>
</evidence>